<dbReference type="Pfam" id="PF03632">
    <property type="entry name" value="Glyco_hydro_65m"/>
    <property type="match status" value="1"/>
</dbReference>
<dbReference type="EMBL" id="AGRJ01000199">
    <property type="protein sequence ID" value="EHO50055.1"/>
    <property type="molecule type" value="Genomic_DNA"/>
</dbReference>
<dbReference type="NCBIfam" id="NF010380">
    <property type="entry name" value="PRK13807.1"/>
    <property type="match status" value="1"/>
</dbReference>
<feature type="domain" description="Glycoside hydrolase family 65 N-terminal" evidence="6">
    <location>
        <begin position="14"/>
        <end position="266"/>
    </location>
</feature>
<feature type="active site" description="Proton donor" evidence="2">
    <location>
        <position position="487"/>
    </location>
</feature>
<evidence type="ECO:0000256" key="3">
    <source>
        <dbReference type="PIRSR" id="PIRSR036289-51"/>
    </source>
</evidence>
<dbReference type="InterPro" id="IPR012341">
    <property type="entry name" value="6hp_glycosidase-like_sf"/>
</dbReference>
<evidence type="ECO:0000259" key="5">
    <source>
        <dbReference type="Pfam" id="PF03633"/>
    </source>
</evidence>
<dbReference type="InterPro" id="IPR037018">
    <property type="entry name" value="GH65_N"/>
</dbReference>
<gene>
    <name evidence="7" type="ORF">HMPREF9104_02228</name>
</gene>
<evidence type="ECO:0000313" key="8">
    <source>
        <dbReference type="Proteomes" id="UP000005025"/>
    </source>
</evidence>
<evidence type="ECO:0000313" key="7">
    <source>
        <dbReference type="EMBL" id="EHO50055.1"/>
    </source>
</evidence>
<proteinExistence type="inferred from homology"/>
<dbReference type="Proteomes" id="UP000005025">
    <property type="component" value="Unassembled WGS sequence"/>
</dbReference>
<dbReference type="InterPro" id="IPR017045">
    <property type="entry name" value="Malt_Pase/Glycosyl_Hdrlase"/>
</dbReference>
<organism evidence="7 8">
    <name type="scientific">Lentilactobacillus kisonensis F0435</name>
    <dbReference type="NCBI Taxonomy" id="797516"/>
    <lineage>
        <taxon>Bacteria</taxon>
        <taxon>Bacillati</taxon>
        <taxon>Bacillota</taxon>
        <taxon>Bacilli</taxon>
        <taxon>Lactobacillales</taxon>
        <taxon>Lactobacillaceae</taxon>
        <taxon>Lentilactobacillus</taxon>
    </lineage>
</organism>
<sequence>MKRTFEVQPWNIVTHDFKPDDKRLQESMTSIGNGYMGMRGFFEEDYSGDSLAGLYLGGVWYPDKTRVGWWKNGYPEYFGKVVNAVNFIKMTIKINGEKLDLAKDTFSDFNLDLDMKKALLTRSFVVTKGAAKVKVTFERFVSVAQQELSVQRVTLKNVGSSQAAIVIDSAIDADVKNEDANYDERFWEVASTDQEANTGSVVAETTSNPFGTPRFTSAMEMRHVTDLKNDKVAQPSDKEVVNEFSGELAPNETTQLEKRVIVVTSRDYDSNDALTSAMTKLSDQVAAQSYDQLFDAHAKIWEDRWNKSDIQIDGDTEAQQGIRFNLFQLFSTYYGEDSRLNIGPKGFTGEKYGGATYWDTEAFAVPVYLGITDPKVTRNLLMYRYKQLDGAYHNAKQQGLKGALFPMVTFDGIECHNEWEITFEEIHRNGDIAFAIYNYTRYTGDDSYVLHEGSKVLTEISRFWADRVHFSQRKQQYMIHGVTGPDEYENNVDNNWYTNILAQWTLKYTLEILNKVSPEQAKKLNVSDAEKKQWQDIVDKMYLPYDKDLNIFVQHDGFLDKDLKPVSEIPADQLPINQHWSWDKILRSPYIKQGDVLQGIWDFIDDYTPEQKKANFDFYKKYTVHESSLSPAIYSVLAADLGYEDKAVELYERTARLDLDNYNNDTVDGLHITAMTGGWIAVVQGFAGMRVRDGKLHYAPFLPKKWSHYSFRQVFRDRLIEVDVDKEGAHFKLVSGEPITIDVAGKSIALK</sequence>
<dbReference type="AlphaFoldDB" id="H1LHY7"/>
<keyword evidence="7" id="KW-0378">Hydrolase</keyword>
<dbReference type="Pfam" id="PF03633">
    <property type="entry name" value="Glyco_hydro_65C"/>
    <property type="match status" value="1"/>
</dbReference>
<dbReference type="HOGENOM" id="CLU_006285_2_1_9"/>
<dbReference type="Gene3D" id="2.60.420.10">
    <property type="entry name" value="Maltose phosphorylase, domain 3"/>
    <property type="match status" value="1"/>
</dbReference>
<dbReference type="STRING" id="797516.HMPREF9104_02228"/>
<evidence type="ECO:0000259" key="4">
    <source>
        <dbReference type="Pfam" id="PF03632"/>
    </source>
</evidence>
<dbReference type="OrthoDB" id="9758855at2"/>
<dbReference type="SUPFAM" id="SSF74650">
    <property type="entry name" value="Galactose mutarotase-like"/>
    <property type="match status" value="1"/>
</dbReference>
<comment type="similarity">
    <text evidence="1">Belongs to the glycosyl hydrolase 65 family.</text>
</comment>
<evidence type="ECO:0000256" key="1">
    <source>
        <dbReference type="ARBA" id="ARBA00006768"/>
    </source>
</evidence>
<dbReference type="RefSeq" id="WP_008857383.1">
    <property type="nucleotide sequence ID" value="NZ_JH591047.1"/>
</dbReference>
<dbReference type="Gene3D" id="1.50.10.10">
    <property type="match status" value="1"/>
</dbReference>
<protein>
    <submittedName>
        <fullName evidence="7">Glycosyl hydrolase family 65 central catalytic domain protein</fullName>
    </submittedName>
</protein>
<feature type="binding site" evidence="3">
    <location>
        <begin position="592"/>
        <end position="593"/>
    </location>
    <ligand>
        <name>substrate</name>
    </ligand>
</feature>
<dbReference type="PANTHER" id="PTHR11051:SF14">
    <property type="entry name" value="MALTOSE PHOSPHORYLASE"/>
    <property type="match status" value="1"/>
</dbReference>
<accession>H1LHY7</accession>
<dbReference type="Pfam" id="PF03636">
    <property type="entry name" value="Glyco_hydro_65N"/>
    <property type="match status" value="1"/>
</dbReference>
<dbReference type="PIRSF" id="PIRSF036289">
    <property type="entry name" value="Glycosyl_hydrolase_malt_phosph"/>
    <property type="match status" value="1"/>
</dbReference>
<dbReference type="PATRIC" id="fig|797516.3.peg.1992"/>
<comment type="caution">
    <text evidence="7">The sequence shown here is derived from an EMBL/GenBank/DDBJ whole genome shotgun (WGS) entry which is preliminary data.</text>
</comment>
<feature type="domain" description="Glycoside hydrolase family 65 C-terminal" evidence="5">
    <location>
        <begin position="689"/>
        <end position="750"/>
    </location>
</feature>
<dbReference type="InterPro" id="IPR011013">
    <property type="entry name" value="Gal_mutarotase_sf_dom"/>
</dbReference>
<dbReference type="GO" id="GO:0004553">
    <property type="term" value="F:hydrolase activity, hydrolyzing O-glycosyl compounds"/>
    <property type="evidence" value="ECO:0007669"/>
    <property type="project" value="TreeGrafter"/>
</dbReference>
<evidence type="ECO:0000259" key="6">
    <source>
        <dbReference type="Pfam" id="PF03636"/>
    </source>
</evidence>
<dbReference type="PANTHER" id="PTHR11051">
    <property type="entry name" value="GLYCOSYL HYDROLASE-RELATED"/>
    <property type="match status" value="1"/>
</dbReference>
<dbReference type="Gene3D" id="2.70.98.40">
    <property type="entry name" value="Glycoside hydrolase, family 65, N-terminal domain"/>
    <property type="match status" value="1"/>
</dbReference>
<reference evidence="7 8" key="1">
    <citation type="submission" date="2011-09" db="EMBL/GenBank/DDBJ databases">
        <authorList>
            <person name="Weinstock G."/>
            <person name="Sodergren E."/>
            <person name="Clifton S."/>
            <person name="Fulton L."/>
            <person name="Fulton B."/>
            <person name="Courtney L."/>
            <person name="Fronick C."/>
            <person name="Harrison M."/>
            <person name="Strong C."/>
            <person name="Farmer C."/>
            <person name="Delahaunty K."/>
            <person name="Markovic C."/>
            <person name="Hall O."/>
            <person name="Minx P."/>
            <person name="Tomlinson C."/>
            <person name="Mitreva M."/>
            <person name="Hou S."/>
            <person name="Chen J."/>
            <person name="Wollam A."/>
            <person name="Pepin K.H."/>
            <person name="Johnson M."/>
            <person name="Bhonagiri V."/>
            <person name="Zhang X."/>
            <person name="Suruliraj S."/>
            <person name="Warren W."/>
            <person name="Chinwalla A."/>
            <person name="Mardis E.R."/>
            <person name="Wilson R.K."/>
        </authorList>
    </citation>
    <scope>NUCLEOTIDE SEQUENCE [LARGE SCALE GENOMIC DNA]</scope>
    <source>
        <strain evidence="7 8">F0435</strain>
    </source>
</reference>
<dbReference type="InterPro" id="IPR008928">
    <property type="entry name" value="6-hairpin_glycosidase_sf"/>
</dbReference>
<evidence type="ECO:0000256" key="2">
    <source>
        <dbReference type="PIRSR" id="PIRSR036289-50"/>
    </source>
</evidence>
<dbReference type="InterPro" id="IPR005196">
    <property type="entry name" value="Glyco_hydro_65_N"/>
</dbReference>
<dbReference type="GO" id="GO:0016757">
    <property type="term" value="F:glycosyltransferase activity"/>
    <property type="evidence" value="ECO:0007669"/>
    <property type="project" value="UniProtKB-ARBA"/>
</dbReference>
<feature type="binding site" evidence="3">
    <location>
        <begin position="358"/>
        <end position="359"/>
    </location>
    <ligand>
        <name>substrate</name>
    </ligand>
</feature>
<dbReference type="SUPFAM" id="SSF48208">
    <property type="entry name" value="Six-hairpin glycosidases"/>
    <property type="match status" value="1"/>
</dbReference>
<name>H1LHY7_9LACO</name>
<dbReference type="GO" id="GO:0005975">
    <property type="term" value="P:carbohydrate metabolic process"/>
    <property type="evidence" value="ECO:0007669"/>
    <property type="project" value="InterPro"/>
</dbReference>
<feature type="domain" description="Glycoside hydrolase family 65 central catalytic" evidence="4">
    <location>
        <begin position="323"/>
        <end position="679"/>
    </location>
</feature>
<dbReference type="GO" id="GO:0030246">
    <property type="term" value="F:carbohydrate binding"/>
    <property type="evidence" value="ECO:0007669"/>
    <property type="project" value="InterPro"/>
</dbReference>
<dbReference type="InterPro" id="IPR005195">
    <property type="entry name" value="Glyco_hydro_65_M"/>
</dbReference>
<dbReference type="InterPro" id="IPR005194">
    <property type="entry name" value="Glyco_hydro_65_C"/>
</dbReference>